<dbReference type="EMBL" id="CAJNOC010002639">
    <property type="protein sequence ID" value="CAF0944282.1"/>
    <property type="molecule type" value="Genomic_DNA"/>
</dbReference>
<dbReference type="InterPro" id="IPR000323">
    <property type="entry name" value="Cu2_ascorb_mOase_N"/>
</dbReference>
<evidence type="ECO:0000313" key="6">
    <source>
        <dbReference type="Proteomes" id="UP000663879"/>
    </source>
</evidence>
<dbReference type="AlphaFoldDB" id="A0A814CSN9"/>
<dbReference type="InterPro" id="IPR014784">
    <property type="entry name" value="Cu2_ascorb_mOase-like_C"/>
</dbReference>
<accession>A0A814CSN9</accession>
<evidence type="ECO:0000256" key="3">
    <source>
        <dbReference type="ARBA" id="ARBA00023180"/>
    </source>
</evidence>
<dbReference type="GO" id="GO:0005507">
    <property type="term" value="F:copper ion binding"/>
    <property type="evidence" value="ECO:0007669"/>
    <property type="project" value="InterPro"/>
</dbReference>
<dbReference type="InterPro" id="IPR008977">
    <property type="entry name" value="PHM/PNGase_F_dom_sf"/>
</dbReference>
<name>A0A814CSN9_9BILA</name>
<dbReference type="InterPro" id="IPR045266">
    <property type="entry name" value="DOH_DOMON"/>
</dbReference>
<evidence type="ECO:0000259" key="4">
    <source>
        <dbReference type="PROSITE" id="PS50836"/>
    </source>
</evidence>
<dbReference type="SMART" id="SM00664">
    <property type="entry name" value="DoH"/>
    <property type="match status" value="2"/>
</dbReference>
<reference evidence="5" key="1">
    <citation type="submission" date="2021-02" db="EMBL/GenBank/DDBJ databases">
        <authorList>
            <person name="Nowell W R."/>
        </authorList>
    </citation>
    <scope>NUCLEOTIDE SEQUENCE</scope>
    <source>
        <strain evidence="5">Ploen Becks lab</strain>
    </source>
</reference>
<dbReference type="Proteomes" id="UP000663879">
    <property type="component" value="Unassembled WGS sequence"/>
</dbReference>
<dbReference type="Gene3D" id="2.60.40.1210">
    <property type="entry name" value="Cellobiose dehydrogenase, cytochrome domain"/>
    <property type="match status" value="1"/>
</dbReference>
<keyword evidence="3" id="KW-0325">Glycoprotein</keyword>
<evidence type="ECO:0000256" key="1">
    <source>
        <dbReference type="ARBA" id="ARBA00010676"/>
    </source>
</evidence>
<dbReference type="Pfam" id="PF01082">
    <property type="entry name" value="Cu2_monooxygen"/>
    <property type="match status" value="1"/>
</dbReference>
<evidence type="ECO:0000256" key="2">
    <source>
        <dbReference type="ARBA" id="ARBA00023157"/>
    </source>
</evidence>
<keyword evidence="6" id="KW-1185">Reference proteome</keyword>
<dbReference type="FunFam" id="2.60.120.230:FF:000001">
    <property type="entry name" value="Monooxygenase, DBH-like 1"/>
    <property type="match status" value="1"/>
</dbReference>
<evidence type="ECO:0000313" key="5">
    <source>
        <dbReference type="EMBL" id="CAF0944282.1"/>
    </source>
</evidence>
<feature type="domain" description="DOMON" evidence="4">
    <location>
        <begin position="170"/>
        <end position="282"/>
    </location>
</feature>
<feature type="domain" description="DOMON" evidence="4">
    <location>
        <begin position="1"/>
        <end position="116"/>
    </location>
</feature>
<dbReference type="Pfam" id="PF03712">
    <property type="entry name" value="Cu2_monoox_C"/>
    <property type="match status" value="1"/>
</dbReference>
<gene>
    <name evidence="5" type="ORF">OXX778_LOCUS13597</name>
</gene>
<dbReference type="Gene3D" id="2.60.120.310">
    <property type="entry name" value="Copper type II, ascorbate-dependent monooxygenase, N-terminal domain"/>
    <property type="match status" value="1"/>
</dbReference>
<dbReference type="InterPro" id="IPR024548">
    <property type="entry name" value="Cu2_monoox_C"/>
</dbReference>
<organism evidence="5 6">
    <name type="scientific">Brachionus calyciflorus</name>
    <dbReference type="NCBI Taxonomy" id="104777"/>
    <lineage>
        <taxon>Eukaryota</taxon>
        <taxon>Metazoa</taxon>
        <taxon>Spiralia</taxon>
        <taxon>Gnathifera</taxon>
        <taxon>Rotifera</taxon>
        <taxon>Eurotatoria</taxon>
        <taxon>Monogononta</taxon>
        <taxon>Pseudotrocha</taxon>
        <taxon>Ploima</taxon>
        <taxon>Brachionidae</taxon>
        <taxon>Brachionus</taxon>
    </lineage>
</organism>
<comment type="caution">
    <text evidence="5">The sequence shown here is derived from an EMBL/GenBank/DDBJ whole genome shotgun (WGS) entry which is preliminary data.</text>
</comment>
<sequence length="741" mass="85175">MQLCETSEVTPYRLILHKFVNSSKWALFGLGGSNFSDVVVTWLNQDQIGHFSDRYLLPNKQLLLDSETNWIPLDAFYKDEFFVFKFKRFIKVSCKSNSNEDLNIEPGTIQLVFATGNNLVPDVIDNLNRVEITLLNEKDAPFSCPIIAPKQELNSTPTDIYTNTFELIPGVYKLFWNYTDKDLIAEIHCKTNGWVGFGLSPNGGMDKSDVIIGWISNGQVNFTDRHIVQKQVLIDQKQDWILLGSSEKNGINIFKFKRNINLCDEEDLKIDAGSPNVIFAYGENDPQPGMDITYHGTKRGTVKINLISSTEEIVSTPEPDTEIIDFNIKNLILPKVETTYYCKGFQIPKNLTQKRHVYKYEFILPDINFKNMHHALLYECVPGYFGETFEDGDCYTNGEKAQFCQAISIGWAVGGQTIFLYPKDTAYPIGGDTDYSYIVLELHYDNPEMELGYVDKVTLRYYMTKNLRKNELGVLTVGTASTPFGIVIPPKAEQQSIKSYCFNDCLNKKLSTQSLTIISSLPHTHLTGRAVSTKIIRNGKDIGYLFRNKYYDFNYQNTYLLNPTVQITSDDELITECIYSTKDRTKFTYGGMGTRQEMCFQFLAYYPRRNDFKGCISFPAYEDVRSLLLELNKTENIDLSSLNTNDQPEYFQDFSNAFSTLKNQESENVRQLFTTFYNATRVRFACGEFEKKIFNQTKLINQYIEEDQCKETVTSKITVETFAKKIANFFVSVYNFLRKFF</sequence>
<comment type="similarity">
    <text evidence="1">Belongs to the copper type II ascorbate-dependent monooxygenase family.</text>
</comment>
<dbReference type="CDD" id="cd09631">
    <property type="entry name" value="DOMON_DOH"/>
    <property type="match status" value="1"/>
</dbReference>
<protein>
    <recommendedName>
        <fullName evidence="4">DOMON domain-containing protein</fullName>
    </recommendedName>
</protein>
<dbReference type="InterPro" id="IPR000945">
    <property type="entry name" value="DBH-like"/>
</dbReference>
<dbReference type="GO" id="GO:0004500">
    <property type="term" value="F:dopamine beta-monooxygenase activity"/>
    <property type="evidence" value="ECO:0007669"/>
    <property type="project" value="InterPro"/>
</dbReference>
<dbReference type="InterPro" id="IPR005018">
    <property type="entry name" value="DOMON_domain"/>
</dbReference>
<dbReference type="PRINTS" id="PR00767">
    <property type="entry name" value="DBMONOXGNASE"/>
</dbReference>
<dbReference type="PANTHER" id="PTHR10157">
    <property type="entry name" value="DOPAMINE BETA HYDROXYLASE RELATED"/>
    <property type="match status" value="1"/>
</dbReference>
<dbReference type="PROSITE" id="PS50836">
    <property type="entry name" value="DOMON"/>
    <property type="match status" value="2"/>
</dbReference>
<dbReference type="SUPFAM" id="SSF49742">
    <property type="entry name" value="PHM/PNGase F"/>
    <property type="match status" value="2"/>
</dbReference>
<dbReference type="PANTHER" id="PTHR10157:SF23">
    <property type="entry name" value="MOXD1 HOMOLOG 1"/>
    <property type="match status" value="1"/>
</dbReference>
<dbReference type="SUPFAM" id="SSF49344">
    <property type="entry name" value="CBD9-like"/>
    <property type="match status" value="1"/>
</dbReference>
<dbReference type="InterPro" id="IPR036939">
    <property type="entry name" value="Cu2_ascorb_mOase_N_sf"/>
</dbReference>
<dbReference type="InterPro" id="IPR028460">
    <property type="entry name" value="Tbh/DBH"/>
</dbReference>
<keyword evidence="2" id="KW-1015">Disulfide bond</keyword>
<dbReference type="Gene3D" id="2.60.120.230">
    <property type="match status" value="1"/>
</dbReference>
<dbReference type="OrthoDB" id="10003276at2759"/>
<proteinExistence type="inferred from homology"/>
<dbReference type="Pfam" id="PF03351">
    <property type="entry name" value="DOMON"/>
    <property type="match status" value="1"/>
</dbReference>